<keyword evidence="8" id="KW-1185">Reference proteome</keyword>
<dbReference type="AlphaFoldDB" id="A0A1Q3B3K8"/>
<dbReference type="InterPro" id="IPR006076">
    <property type="entry name" value="FAD-dep_OxRdtase"/>
</dbReference>
<accession>A0A1Q3B3K8</accession>
<evidence type="ECO:0000256" key="4">
    <source>
        <dbReference type="ARBA" id="ARBA00022827"/>
    </source>
</evidence>
<dbReference type="SUPFAM" id="SSF54373">
    <property type="entry name" value="FAD-linked reductases, C-terminal domain"/>
    <property type="match status" value="1"/>
</dbReference>
<dbReference type="InParanoid" id="A0A1Q3B3K8"/>
<dbReference type="PANTHER" id="PTHR10961:SF7">
    <property type="entry name" value="FAD DEPENDENT OXIDOREDUCTASE DOMAIN-CONTAINING PROTEIN"/>
    <property type="match status" value="1"/>
</dbReference>
<evidence type="ECO:0000256" key="1">
    <source>
        <dbReference type="ARBA" id="ARBA00001974"/>
    </source>
</evidence>
<dbReference type="NCBIfam" id="TIGR01377">
    <property type="entry name" value="soxA_mon"/>
    <property type="match status" value="1"/>
</dbReference>
<keyword evidence="5" id="KW-0560">Oxidoreductase</keyword>
<dbReference type="NCBIfam" id="NF008425">
    <property type="entry name" value="PRK11259.1"/>
    <property type="match status" value="1"/>
</dbReference>
<evidence type="ECO:0000256" key="5">
    <source>
        <dbReference type="ARBA" id="ARBA00023002"/>
    </source>
</evidence>
<comment type="caution">
    <text evidence="7">The sequence shown here is derived from an EMBL/GenBank/DDBJ whole genome shotgun (WGS) entry which is preliminary data.</text>
</comment>
<protein>
    <submittedName>
        <fullName evidence="7">DAO domain-containing protein</fullName>
    </submittedName>
</protein>
<dbReference type="Gene3D" id="3.50.50.60">
    <property type="entry name" value="FAD/NAD(P)-binding domain"/>
    <property type="match status" value="1"/>
</dbReference>
<dbReference type="GO" id="GO:0008115">
    <property type="term" value="F:sarcosine oxidase activity"/>
    <property type="evidence" value="ECO:0007669"/>
    <property type="project" value="TreeGrafter"/>
</dbReference>
<feature type="domain" description="FAD dependent oxidoreductase" evidence="6">
    <location>
        <begin position="9"/>
        <end position="373"/>
    </location>
</feature>
<dbReference type="FunCoup" id="A0A1Q3B3K8">
    <property type="interactions" value="358"/>
</dbReference>
<evidence type="ECO:0000313" key="8">
    <source>
        <dbReference type="Proteomes" id="UP000187406"/>
    </source>
</evidence>
<evidence type="ECO:0000259" key="6">
    <source>
        <dbReference type="Pfam" id="PF01266"/>
    </source>
</evidence>
<dbReference type="InterPro" id="IPR045170">
    <property type="entry name" value="MTOX"/>
</dbReference>
<dbReference type="GO" id="GO:0050660">
    <property type="term" value="F:flavin adenine dinucleotide binding"/>
    <property type="evidence" value="ECO:0007669"/>
    <property type="project" value="InterPro"/>
</dbReference>
<keyword evidence="4" id="KW-0274">FAD</keyword>
<dbReference type="PANTHER" id="PTHR10961">
    <property type="entry name" value="PEROXISOMAL SARCOSINE OXIDASE"/>
    <property type="match status" value="1"/>
</dbReference>
<dbReference type="STRING" id="3775.A0A1Q3B3K8"/>
<comment type="cofactor">
    <cofactor evidence="1">
        <name>FAD</name>
        <dbReference type="ChEBI" id="CHEBI:57692"/>
    </cofactor>
</comment>
<evidence type="ECO:0000256" key="2">
    <source>
        <dbReference type="ARBA" id="ARBA00010989"/>
    </source>
</evidence>
<dbReference type="Pfam" id="PF01266">
    <property type="entry name" value="DAO"/>
    <property type="match status" value="1"/>
</dbReference>
<reference evidence="8" key="1">
    <citation type="submission" date="2016-04" db="EMBL/GenBank/DDBJ databases">
        <title>Cephalotus genome sequencing.</title>
        <authorList>
            <person name="Fukushima K."/>
            <person name="Hasebe M."/>
            <person name="Fang X."/>
        </authorList>
    </citation>
    <scope>NUCLEOTIDE SEQUENCE [LARGE SCALE GENOMIC DNA]</scope>
    <source>
        <strain evidence="8">cv. St1</strain>
    </source>
</reference>
<dbReference type="Proteomes" id="UP000187406">
    <property type="component" value="Unassembled WGS sequence"/>
</dbReference>
<organism evidence="7 8">
    <name type="scientific">Cephalotus follicularis</name>
    <name type="common">Albany pitcher plant</name>
    <dbReference type="NCBI Taxonomy" id="3775"/>
    <lineage>
        <taxon>Eukaryota</taxon>
        <taxon>Viridiplantae</taxon>
        <taxon>Streptophyta</taxon>
        <taxon>Embryophyta</taxon>
        <taxon>Tracheophyta</taxon>
        <taxon>Spermatophyta</taxon>
        <taxon>Magnoliopsida</taxon>
        <taxon>eudicotyledons</taxon>
        <taxon>Gunneridae</taxon>
        <taxon>Pentapetalae</taxon>
        <taxon>rosids</taxon>
        <taxon>fabids</taxon>
        <taxon>Oxalidales</taxon>
        <taxon>Cephalotaceae</taxon>
        <taxon>Cephalotus</taxon>
    </lineage>
</organism>
<evidence type="ECO:0000256" key="3">
    <source>
        <dbReference type="ARBA" id="ARBA00022630"/>
    </source>
</evidence>
<comment type="similarity">
    <text evidence="2">Belongs to the MSOX/MTOX family.</text>
</comment>
<dbReference type="Gene3D" id="3.30.9.10">
    <property type="entry name" value="D-Amino Acid Oxidase, subunit A, domain 2"/>
    <property type="match status" value="1"/>
</dbReference>
<evidence type="ECO:0000313" key="7">
    <source>
        <dbReference type="EMBL" id="GAV62540.1"/>
    </source>
</evidence>
<sequence length="403" mass="44668">MEYSGDEFDVIVVGAGIMGSSTAYQLAKRGQKTLLVEQFDFLHPRGSSHGDSRFIRATYPEDYYQDMVLESSLLWEEAQQQIGYNVYLKSQHLDMGPSDSKKLLSVIATCQKNGLPYQLLQPREVAEKYPGWLDIPENWVGLYIGLGVGGVIKSTKAVSMFQTLAFQEGVTLRDNMEVKNIVKDEVKGGVVVVTTNGDKFWGKKCVVTAGAWMRKLVKTVSGLELPIQPSEVMVCYWRIKEGHEAEFAMGGDFPTFTYSFGDSYIYGLPSFEYPGVIKISLHGGYPCDPDNRAWGSGITMESLKQWIKSSFKGLIDFNSPVSTHSCMYSMTPDEDFVIDFLGGEFGKDVVIGCGFSGHGFKMAPVVGRLLADLAITGEASGVDLKHFRIGRFEDNPKGNVKDY</sequence>
<dbReference type="InterPro" id="IPR036188">
    <property type="entry name" value="FAD/NAD-bd_sf"/>
</dbReference>
<gene>
    <name evidence="7" type="ORF">CFOL_v3_06063</name>
</gene>
<dbReference type="OrthoDB" id="424974at2759"/>
<proteinExistence type="inferred from homology"/>
<keyword evidence="3" id="KW-0285">Flavoprotein</keyword>
<name>A0A1Q3B3K8_CEPFO</name>
<dbReference type="EMBL" id="BDDD01000259">
    <property type="protein sequence ID" value="GAV62540.1"/>
    <property type="molecule type" value="Genomic_DNA"/>
</dbReference>
<dbReference type="SUPFAM" id="SSF51905">
    <property type="entry name" value="FAD/NAD(P)-binding domain"/>
    <property type="match status" value="1"/>
</dbReference>